<evidence type="ECO:0000256" key="3">
    <source>
        <dbReference type="ARBA" id="ARBA00023315"/>
    </source>
</evidence>
<evidence type="ECO:0000256" key="4">
    <source>
        <dbReference type="SAM" id="Phobius"/>
    </source>
</evidence>
<dbReference type="STRING" id="671144.I4YFL3"/>
<dbReference type="eggNOG" id="KOG1505">
    <property type="taxonomic scope" value="Eukaryota"/>
</dbReference>
<name>I4YFL3_WALMC</name>
<evidence type="ECO:0000313" key="6">
    <source>
        <dbReference type="EMBL" id="EIM22755.1"/>
    </source>
</evidence>
<dbReference type="InParanoid" id="I4YFL3"/>
<evidence type="ECO:0000256" key="1">
    <source>
        <dbReference type="ARBA" id="ARBA00008655"/>
    </source>
</evidence>
<dbReference type="GO" id="GO:0036149">
    <property type="term" value="P:phosphatidylinositol acyl-chain remodeling"/>
    <property type="evidence" value="ECO:0007669"/>
    <property type="project" value="TreeGrafter"/>
</dbReference>
<keyword evidence="2" id="KW-0808">Transferase</keyword>
<evidence type="ECO:0000256" key="2">
    <source>
        <dbReference type="ARBA" id="ARBA00022679"/>
    </source>
</evidence>
<keyword evidence="3" id="KW-0012">Acyltransferase</keyword>
<proteinExistence type="inferred from homology"/>
<dbReference type="PANTHER" id="PTHR10983">
    <property type="entry name" value="1-ACYLGLYCEROL-3-PHOSPHATE ACYLTRANSFERASE-RELATED"/>
    <property type="match status" value="1"/>
</dbReference>
<sequence length="212" mass="25087">MQFFNFIFLKRNWSKDETTLNNQLGSISDDNFTLLLFPEGTTLSNESRPRSIRYTEKIGVKDFDHLLYPRVTGLLASIRALKHNSLVDIIDTTIAYPNIPKDIYGQDYYSLRSIFFNGKFPDIIHMHMNSYSLEDIPIDNDENFTKWLLSRWQEKEKRLELFERSNALDEADDYEDIPITFNKPLMHTLDAFVWFVPMIITWLIYKTIVNLL</sequence>
<dbReference type="OMA" id="TSIRHET"/>
<accession>I4YFL3</accession>
<dbReference type="CDD" id="cd07990">
    <property type="entry name" value="LPLAT_LCLAT1-like"/>
    <property type="match status" value="1"/>
</dbReference>
<protein>
    <recommendedName>
        <fullName evidence="5">Acyltransferase C-terminal domain-containing protein</fullName>
    </recommendedName>
</protein>
<dbReference type="GeneID" id="18471391"/>
<gene>
    <name evidence="6" type="ORF">WALSEDRAFT_31914</name>
</gene>
<evidence type="ECO:0000313" key="7">
    <source>
        <dbReference type="Proteomes" id="UP000005242"/>
    </source>
</evidence>
<feature type="transmembrane region" description="Helical" evidence="4">
    <location>
        <begin position="191"/>
        <end position="209"/>
    </location>
</feature>
<organism evidence="6 7">
    <name type="scientific">Wallemia mellicola (strain ATCC MYA-4683 / CBS 633.66)</name>
    <name type="common">Wallemia sebi (CBS 633.66)</name>
    <dbReference type="NCBI Taxonomy" id="671144"/>
    <lineage>
        <taxon>Eukaryota</taxon>
        <taxon>Fungi</taxon>
        <taxon>Dikarya</taxon>
        <taxon>Basidiomycota</taxon>
        <taxon>Wallemiomycotina</taxon>
        <taxon>Wallemiomycetes</taxon>
        <taxon>Wallemiales</taxon>
        <taxon>Wallemiaceae</taxon>
        <taxon>Wallemia</taxon>
    </lineage>
</organism>
<comment type="similarity">
    <text evidence="1">Belongs to the 1-acyl-sn-glycerol-3-phosphate acyltransferase family.</text>
</comment>
<feature type="domain" description="Acyltransferase C-terminal" evidence="5">
    <location>
        <begin position="116"/>
        <end position="171"/>
    </location>
</feature>
<dbReference type="Pfam" id="PF16076">
    <property type="entry name" value="Acyltransf_C"/>
    <property type="match status" value="1"/>
</dbReference>
<keyword evidence="4" id="KW-0812">Transmembrane</keyword>
<dbReference type="HOGENOM" id="CLU_041844_3_0_1"/>
<dbReference type="Proteomes" id="UP000005242">
    <property type="component" value="Unassembled WGS sequence"/>
</dbReference>
<dbReference type="GO" id="GO:0005783">
    <property type="term" value="C:endoplasmic reticulum"/>
    <property type="evidence" value="ECO:0007669"/>
    <property type="project" value="TreeGrafter"/>
</dbReference>
<dbReference type="OrthoDB" id="189226at2759"/>
<reference evidence="6 7" key="1">
    <citation type="journal article" date="2012" name="Fungal Genet. Biol.">
        <title>The genome of the xerotolerant mold Wallemia sebi reveals adaptations to osmotic stress and suggests cryptic sexual reproduction.</title>
        <authorList>
            <person name="Padamsee M."/>
            <person name="Kumar T.K.A."/>
            <person name="Riley R."/>
            <person name="Binder M."/>
            <person name="Boyd A."/>
            <person name="Calvo A.M."/>
            <person name="Furukawa K."/>
            <person name="Hesse C."/>
            <person name="Hohmann S."/>
            <person name="James T.Y."/>
            <person name="LaButti K."/>
            <person name="Lapidus A."/>
            <person name="Lindquist E."/>
            <person name="Lucas S."/>
            <person name="Miller K."/>
            <person name="Shantappa S."/>
            <person name="Grigoriev I.V."/>
            <person name="Hibbett D.S."/>
            <person name="McLaughlin D.J."/>
            <person name="Spatafora J.W."/>
            <person name="Aime M.C."/>
        </authorList>
    </citation>
    <scope>NUCLEOTIDE SEQUENCE [LARGE SCALE GENOMIC DNA]</scope>
    <source>
        <strain evidence="7">ATCC MYA-4683 / CBS 633.66</strain>
    </source>
</reference>
<dbReference type="GO" id="GO:0016746">
    <property type="term" value="F:acyltransferase activity"/>
    <property type="evidence" value="ECO:0007669"/>
    <property type="project" value="UniProtKB-KW"/>
</dbReference>
<dbReference type="InterPro" id="IPR032098">
    <property type="entry name" value="Acyltransf_C"/>
</dbReference>
<keyword evidence="4" id="KW-0472">Membrane</keyword>
<dbReference type="PANTHER" id="PTHR10983:SF16">
    <property type="entry name" value="LYSOCARDIOLIPIN ACYLTRANSFERASE 1"/>
    <property type="match status" value="1"/>
</dbReference>
<evidence type="ECO:0000259" key="5">
    <source>
        <dbReference type="Pfam" id="PF16076"/>
    </source>
</evidence>
<keyword evidence="4" id="KW-1133">Transmembrane helix</keyword>
<dbReference type="KEGG" id="wse:WALSEDRAFT_31914"/>
<dbReference type="AlphaFoldDB" id="I4YFL3"/>
<dbReference type="RefSeq" id="XP_006957412.1">
    <property type="nucleotide sequence ID" value="XM_006957350.1"/>
</dbReference>
<keyword evidence="7" id="KW-1185">Reference proteome</keyword>
<dbReference type="EMBL" id="JH668227">
    <property type="protein sequence ID" value="EIM22755.1"/>
    <property type="molecule type" value="Genomic_DNA"/>
</dbReference>